<dbReference type="Gene3D" id="3.30.450.20">
    <property type="entry name" value="PAS domain"/>
    <property type="match status" value="1"/>
</dbReference>
<dbReference type="SMART" id="SM00388">
    <property type="entry name" value="HisKA"/>
    <property type="match status" value="1"/>
</dbReference>
<feature type="transmembrane region" description="Helical" evidence="10">
    <location>
        <begin position="41"/>
        <end position="63"/>
    </location>
</feature>
<dbReference type="CDD" id="cd00082">
    <property type="entry name" value="HisKA"/>
    <property type="match status" value="1"/>
</dbReference>
<feature type="transmembrane region" description="Helical" evidence="10">
    <location>
        <begin position="149"/>
        <end position="170"/>
    </location>
</feature>
<dbReference type="GO" id="GO:0004673">
    <property type="term" value="F:protein histidine kinase activity"/>
    <property type="evidence" value="ECO:0007669"/>
    <property type="project" value="UniProtKB-EC"/>
</dbReference>
<dbReference type="SUPFAM" id="SSF47384">
    <property type="entry name" value="Homodimeric domain of signal transducing histidine kinase"/>
    <property type="match status" value="1"/>
</dbReference>
<dbReference type="InterPro" id="IPR050351">
    <property type="entry name" value="BphY/WalK/GraS-like"/>
</dbReference>
<feature type="domain" description="Histidine kinase" evidence="11">
    <location>
        <begin position="359"/>
        <end position="566"/>
    </location>
</feature>
<sequence length="580" mass="62914">MTAQLFGAVSWVPIGALAAGGALCALVSVLWQYREEPGARWFIAALSAQAAWCLAYGVALFVVDPQVRFALEVASVLAISWVGYLFLGFALEYTGHGAIRQSRFYALLGGVPLVGTALLLTNPWHTLFWENARLTRAYGSVVLEYSFEFGGYAVLVTGLLYAGVGVFLLAETILSYGPLYRSEAAAVAVSTLPPAVGIVVWLAGLGSASVIQWGTVLSLPHAALDAYAFVGKRMFETSPATRRVADEQAIDALPHPVVVIDDSERLVDFNTEAEVVFEDVTPEAAGTHVSEVFAFDATKLRGEETSYLTVAGGESRREFAVHSSPLRDAAGATVGHTVLFLDVTDEREREQRLEVLTRVLRHNLRNKLTAVMGYATTIEAETDDEQIREFADRIERNGADLTEIGEKARAFDQLQQSDPHYRPVRVERVLDSVATDLTERYAGATVDVDVDADVRVITDADHLRLALENVIENAIEHSGVSNPTVWIDIGFEDGGETLRIDVRDEGPGIPDTEIGVLASGSESRLDHGSGIGLWIVEWSLRRIGGSVSFEQSETGTRVRLLIPDRSPPRGTADVGSRQSA</sequence>
<evidence type="ECO:0000259" key="11">
    <source>
        <dbReference type="PROSITE" id="PS50109"/>
    </source>
</evidence>
<dbReference type="GO" id="GO:0000160">
    <property type="term" value="P:phosphorelay signal transduction system"/>
    <property type="evidence" value="ECO:0007669"/>
    <property type="project" value="UniProtKB-KW"/>
</dbReference>
<feature type="transmembrane region" description="Helical" evidence="10">
    <location>
        <begin position="182"/>
        <end position="204"/>
    </location>
</feature>
<keyword evidence="10" id="KW-0812">Transmembrane</keyword>
<dbReference type="PROSITE" id="PS50109">
    <property type="entry name" value="HIS_KIN"/>
    <property type="match status" value="1"/>
</dbReference>
<dbReference type="InterPro" id="IPR003661">
    <property type="entry name" value="HisK_dim/P_dom"/>
</dbReference>
<dbReference type="SMART" id="SM00387">
    <property type="entry name" value="HATPase_c"/>
    <property type="match status" value="1"/>
</dbReference>
<evidence type="ECO:0000256" key="7">
    <source>
        <dbReference type="ARBA" id="ARBA00022840"/>
    </source>
</evidence>
<keyword evidence="6 13" id="KW-0418">Kinase</keyword>
<evidence type="ECO:0000313" key="13">
    <source>
        <dbReference type="EMBL" id="MFD1597865.1"/>
    </source>
</evidence>
<evidence type="ECO:0000256" key="6">
    <source>
        <dbReference type="ARBA" id="ARBA00022777"/>
    </source>
</evidence>
<keyword evidence="3" id="KW-0597">Phosphoprotein</keyword>
<dbReference type="InterPro" id="IPR003594">
    <property type="entry name" value="HATPase_dom"/>
</dbReference>
<keyword evidence="5" id="KW-0547">Nucleotide-binding</keyword>
<keyword evidence="8" id="KW-0902">Two-component regulatory system</keyword>
<keyword evidence="10" id="KW-1133">Transmembrane helix</keyword>
<keyword evidence="10" id="KW-0472">Membrane</keyword>
<dbReference type="PANTHER" id="PTHR42878">
    <property type="entry name" value="TWO-COMPONENT HISTIDINE KINASE"/>
    <property type="match status" value="1"/>
</dbReference>
<dbReference type="InterPro" id="IPR004358">
    <property type="entry name" value="Sig_transdc_His_kin-like_C"/>
</dbReference>
<dbReference type="SUPFAM" id="SSF55785">
    <property type="entry name" value="PYP-like sensor domain (PAS domain)"/>
    <property type="match status" value="1"/>
</dbReference>
<gene>
    <name evidence="13" type="ORF">ACFSBX_02680</name>
</gene>
<evidence type="ECO:0000256" key="10">
    <source>
        <dbReference type="SAM" id="Phobius"/>
    </source>
</evidence>
<evidence type="ECO:0000256" key="3">
    <source>
        <dbReference type="ARBA" id="ARBA00022553"/>
    </source>
</evidence>
<dbReference type="InterPro" id="IPR036890">
    <property type="entry name" value="HATPase_C_sf"/>
</dbReference>
<keyword evidence="7" id="KW-0067">ATP-binding</keyword>
<dbReference type="SUPFAM" id="SSF55874">
    <property type="entry name" value="ATPase domain of HSP90 chaperone/DNA topoisomerase II/histidine kinase"/>
    <property type="match status" value="1"/>
</dbReference>
<comment type="catalytic activity">
    <reaction evidence="1">
        <text>ATP + protein L-histidine = ADP + protein N-phospho-L-histidine.</text>
        <dbReference type="EC" id="2.7.13.3"/>
    </reaction>
</comment>
<evidence type="ECO:0000256" key="9">
    <source>
        <dbReference type="SAM" id="MobiDB-lite"/>
    </source>
</evidence>
<dbReference type="RefSeq" id="WP_256421327.1">
    <property type="nucleotide sequence ID" value="NZ_JANHDI010000007.1"/>
</dbReference>
<feature type="transmembrane region" description="Helical" evidence="10">
    <location>
        <begin position="69"/>
        <end position="92"/>
    </location>
</feature>
<evidence type="ECO:0000313" key="14">
    <source>
        <dbReference type="Proteomes" id="UP001597085"/>
    </source>
</evidence>
<dbReference type="InterPro" id="IPR000700">
    <property type="entry name" value="PAS-assoc_C"/>
</dbReference>
<keyword evidence="14" id="KW-1185">Reference proteome</keyword>
<dbReference type="Pfam" id="PF02518">
    <property type="entry name" value="HATPase_c"/>
    <property type="match status" value="1"/>
</dbReference>
<reference evidence="13 14" key="1">
    <citation type="journal article" date="2019" name="Int. J. Syst. Evol. Microbiol.">
        <title>The Global Catalogue of Microorganisms (GCM) 10K type strain sequencing project: providing services to taxonomists for standard genome sequencing and annotation.</title>
        <authorList>
            <consortium name="The Broad Institute Genomics Platform"/>
            <consortium name="The Broad Institute Genome Sequencing Center for Infectious Disease"/>
            <person name="Wu L."/>
            <person name="Ma J."/>
        </authorList>
    </citation>
    <scope>NUCLEOTIDE SEQUENCE [LARGE SCALE GENOMIC DNA]</scope>
    <source>
        <strain evidence="13 14">CGMCC 1.12121</strain>
    </source>
</reference>
<feature type="transmembrane region" description="Helical" evidence="10">
    <location>
        <begin position="104"/>
        <end position="129"/>
    </location>
</feature>
<dbReference type="Gene3D" id="3.30.565.10">
    <property type="entry name" value="Histidine kinase-like ATPase, C-terminal domain"/>
    <property type="match status" value="1"/>
</dbReference>
<evidence type="ECO:0000256" key="1">
    <source>
        <dbReference type="ARBA" id="ARBA00000085"/>
    </source>
</evidence>
<comment type="caution">
    <text evidence="13">The sequence shown here is derived from an EMBL/GenBank/DDBJ whole genome shotgun (WGS) entry which is preliminary data.</text>
</comment>
<dbReference type="PROSITE" id="PS50113">
    <property type="entry name" value="PAC"/>
    <property type="match status" value="1"/>
</dbReference>
<dbReference type="InterPro" id="IPR035965">
    <property type="entry name" value="PAS-like_dom_sf"/>
</dbReference>
<dbReference type="Proteomes" id="UP001597085">
    <property type="component" value="Unassembled WGS sequence"/>
</dbReference>
<feature type="region of interest" description="Disordered" evidence="9">
    <location>
        <begin position="561"/>
        <end position="580"/>
    </location>
</feature>
<dbReference type="PANTHER" id="PTHR42878:SF7">
    <property type="entry name" value="SENSOR HISTIDINE KINASE GLRK"/>
    <property type="match status" value="1"/>
</dbReference>
<dbReference type="Gene3D" id="1.10.287.130">
    <property type="match status" value="1"/>
</dbReference>
<accession>A0ABD6CJ98</accession>
<dbReference type="Pfam" id="PF16927">
    <property type="entry name" value="HisKA_7TM"/>
    <property type="match status" value="1"/>
</dbReference>
<organism evidence="13 14">
    <name type="scientific">Halobellus rarus</name>
    <dbReference type="NCBI Taxonomy" id="1126237"/>
    <lineage>
        <taxon>Archaea</taxon>
        <taxon>Methanobacteriati</taxon>
        <taxon>Methanobacteriota</taxon>
        <taxon>Stenosarchaea group</taxon>
        <taxon>Halobacteria</taxon>
        <taxon>Halobacteriales</taxon>
        <taxon>Haloferacaceae</taxon>
        <taxon>Halobellus</taxon>
    </lineage>
</organism>
<feature type="domain" description="PAC" evidence="12">
    <location>
        <begin position="301"/>
        <end position="355"/>
    </location>
</feature>
<feature type="transmembrane region" description="Helical" evidence="10">
    <location>
        <begin position="6"/>
        <end position="29"/>
    </location>
</feature>
<proteinExistence type="predicted"/>
<dbReference type="InterPro" id="IPR005467">
    <property type="entry name" value="His_kinase_dom"/>
</dbReference>
<dbReference type="EMBL" id="JBHUDK010000002">
    <property type="protein sequence ID" value="MFD1597865.1"/>
    <property type="molecule type" value="Genomic_DNA"/>
</dbReference>
<name>A0ABD6CJ98_9EURY</name>
<dbReference type="PRINTS" id="PR00344">
    <property type="entry name" value="BCTRLSENSOR"/>
</dbReference>
<dbReference type="EC" id="2.7.13.3" evidence="2"/>
<dbReference type="GO" id="GO:0005524">
    <property type="term" value="F:ATP binding"/>
    <property type="evidence" value="ECO:0007669"/>
    <property type="project" value="UniProtKB-KW"/>
</dbReference>
<dbReference type="AlphaFoldDB" id="A0ABD6CJ98"/>
<evidence type="ECO:0000256" key="5">
    <source>
        <dbReference type="ARBA" id="ARBA00022741"/>
    </source>
</evidence>
<evidence type="ECO:0000256" key="4">
    <source>
        <dbReference type="ARBA" id="ARBA00022679"/>
    </source>
</evidence>
<protein>
    <recommendedName>
        <fullName evidence="2">histidine kinase</fullName>
        <ecNumber evidence="2">2.7.13.3</ecNumber>
    </recommendedName>
</protein>
<evidence type="ECO:0000259" key="12">
    <source>
        <dbReference type="PROSITE" id="PS50113"/>
    </source>
</evidence>
<dbReference type="InterPro" id="IPR031621">
    <property type="entry name" value="HisKA_7TM"/>
</dbReference>
<dbReference type="InterPro" id="IPR036097">
    <property type="entry name" value="HisK_dim/P_sf"/>
</dbReference>
<keyword evidence="4" id="KW-0808">Transferase</keyword>
<evidence type="ECO:0000256" key="8">
    <source>
        <dbReference type="ARBA" id="ARBA00023012"/>
    </source>
</evidence>
<evidence type="ECO:0000256" key="2">
    <source>
        <dbReference type="ARBA" id="ARBA00012438"/>
    </source>
</evidence>